<comment type="function">
    <text evidence="4">Acts as an anti-CsrA protein, binds CsrA and prevents it from repressing translation of its target genes, one of which is flagellin. Binds to flagellin and participates in the assembly of the flagellum.</text>
</comment>
<dbReference type="InterPro" id="IPR024046">
    <property type="entry name" value="Flagellar_assmbl_FliW_dom_sf"/>
</dbReference>
<keyword evidence="3 4" id="KW-0810">Translation regulation</keyword>
<sequence>MHIQTKYFGEMMIKDNEVITLPSGLPAFEEQKSYVLLPFEEGTPFFVLQSTESAEVAFLAVSPFQYVPQYQFQLPDSMIEQLDIAKEEDVAVYVLLTVQEPFHLTTANLQAPIVINTENKRGKQFFTNDSIYHTKHRIFQEVTEGGSK</sequence>
<comment type="similarity">
    <text evidence="4">Belongs to the FliW family.</text>
</comment>
<evidence type="ECO:0000313" key="5">
    <source>
        <dbReference type="EMBL" id="TSB48338.1"/>
    </source>
</evidence>
<accession>A0A554A3T9</accession>
<evidence type="ECO:0000256" key="2">
    <source>
        <dbReference type="ARBA" id="ARBA00022795"/>
    </source>
</evidence>
<dbReference type="SUPFAM" id="SSF141457">
    <property type="entry name" value="BH3618-like"/>
    <property type="match status" value="1"/>
</dbReference>
<proteinExistence type="inferred from homology"/>
<dbReference type="Proteomes" id="UP000318521">
    <property type="component" value="Unassembled WGS sequence"/>
</dbReference>
<keyword evidence="6" id="KW-1185">Reference proteome</keyword>
<dbReference type="Pfam" id="PF02623">
    <property type="entry name" value="FliW"/>
    <property type="match status" value="1"/>
</dbReference>
<dbReference type="HAMAP" id="MF_01185">
    <property type="entry name" value="FliW"/>
    <property type="match status" value="1"/>
</dbReference>
<dbReference type="AlphaFoldDB" id="A0A554A3T9"/>
<dbReference type="GO" id="GO:0006417">
    <property type="term" value="P:regulation of translation"/>
    <property type="evidence" value="ECO:0007669"/>
    <property type="project" value="UniProtKB-KW"/>
</dbReference>
<evidence type="ECO:0000256" key="3">
    <source>
        <dbReference type="ARBA" id="ARBA00022845"/>
    </source>
</evidence>
<dbReference type="PANTHER" id="PTHR39190:SF1">
    <property type="entry name" value="FLAGELLAR ASSEMBLY FACTOR FLIW"/>
    <property type="match status" value="1"/>
</dbReference>
<comment type="subunit">
    <text evidence="4">Interacts with translational regulator CsrA and flagellin(s).</text>
</comment>
<gene>
    <name evidence="4 5" type="primary">fliW</name>
    <name evidence="5" type="ORF">FN960_01940</name>
</gene>
<dbReference type="GO" id="GO:0044780">
    <property type="term" value="P:bacterial-type flagellum assembly"/>
    <property type="evidence" value="ECO:0007669"/>
    <property type="project" value="UniProtKB-UniRule"/>
</dbReference>
<protein>
    <recommendedName>
        <fullName evidence="4">Flagellar assembly factor FliW</fullName>
    </recommendedName>
</protein>
<evidence type="ECO:0000256" key="4">
    <source>
        <dbReference type="HAMAP-Rule" id="MF_01185"/>
    </source>
</evidence>
<dbReference type="GO" id="GO:0005737">
    <property type="term" value="C:cytoplasm"/>
    <property type="evidence" value="ECO:0007669"/>
    <property type="project" value="UniProtKB-SubCell"/>
</dbReference>
<dbReference type="NCBIfam" id="NF009793">
    <property type="entry name" value="PRK13285.1-1"/>
    <property type="match status" value="1"/>
</dbReference>
<comment type="caution">
    <text evidence="5">The sequence shown here is derived from an EMBL/GenBank/DDBJ whole genome shotgun (WGS) entry which is preliminary data.</text>
</comment>
<organism evidence="5 6">
    <name type="scientific">Alkalicoccobacillus porphyridii</name>
    <dbReference type="NCBI Taxonomy" id="2597270"/>
    <lineage>
        <taxon>Bacteria</taxon>
        <taxon>Bacillati</taxon>
        <taxon>Bacillota</taxon>
        <taxon>Bacilli</taxon>
        <taxon>Bacillales</taxon>
        <taxon>Bacillaceae</taxon>
        <taxon>Alkalicoccobacillus</taxon>
    </lineage>
</organism>
<dbReference type="EMBL" id="VLXZ01000001">
    <property type="protein sequence ID" value="TSB48338.1"/>
    <property type="molecule type" value="Genomic_DNA"/>
</dbReference>
<keyword evidence="1 4" id="KW-0963">Cytoplasm</keyword>
<keyword evidence="4" id="KW-0143">Chaperone</keyword>
<dbReference type="InterPro" id="IPR003775">
    <property type="entry name" value="Flagellar_assembly_factor_FliW"/>
</dbReference>
<keyword evidence="2 4" id="KW-1005">Bacterial flagellum biogenesis</keyword>
<keyword evidence="5" id="KW-0969">Cilium</keyword>
<dbReference type="PANTHER" id="PTHR39190">
    <property type="entry name" value="FLAGELLAR ASSEMBLY FACTOR FLIW"/>
    <property type="match status" value="1"/>
</dbReference>
<keyword evidence="5" id="KW-0966">Cell projection</keyword>
<comment type="subcellular location">
    <subcellularLocation>
        <location evidence="4">Cytoplasm</location>
    </subcellularLocation>
</comment>
<keyword evidence="5" id="KW-0282">Flagellum</keyword>
<dbReference type="RefSeq" id="WP_143846683.1">
    <property type="nucleotide sequence ID" value="NZ_VLXZ01000001.1"/>
</dbReference>
<dbReference type="Gene3D" id="2.30.290.10">
    <property type="entry name" value="BH3618-like"/>
    <property type="match status" value="1"/>
</dbReference>
<reference evidence="5 6" key="1">
    <citation type="submission" date="2019-07" db="EMBL/GenBank/DDBJ databases">
        <authorList>
            <person name="Park Y.J."/>
            <person name="Jeong S.E."/>
            <person name="Jung H.S."/>
        </authorList>
    </citation>
    <scope>NUCLEOTIDE SEQUENCE [LARGE SCALE GENOMIC DNA]</scope>
    <source>
        <strain evidence="6">P16(2019)</strain>
    </source>
</reference>
<evidence type="ECO:0000256" key="1">
    <source>
        <dbReference type="ARBA" id="ARBA00022490"/>
    </source>
</evidence>
<name>A0A554A3T9_9BACI</name>
<dbReference type="OrthoDB" id="9801235at2"/>
<evidence type="ECO:0000313" key="6">
    <source>
        <dbReference type="Proteomes" id="UP000318521"/>
    </source>
</evidence>